<dbReference type="AlphaFoldDB" id="E6PYP7"/>
<dbReference type="EMBL" id="CABN01000091">
    <property type="protein sequence ID" value="CBI00099.1"/>
    <property type="molecule type" value="Genomic_DNA"/>
</dbReference>
<protein>
    <submittedName>
        <fullName evidence="1">Uncharacterized protein</fullName>
    </submittedName>
</protein>
<accession>E6PYP7</accession>
<reference evidence="1" key="1">
    <citation type="submission" date="2009-10" db="EMBL/GenBank/DDBJ databases">
        <title>Diversity of trophic interactions inside an arsenic-rich microbial ecosystem.</title>
        <authorList>
            <person name="Bertin P.N."/>
            <person name="Heinrich-Salmeron A."/>
            <person name="Pelletier E."/>
            <person name="Goulhen-Chollet F."/>
            <person name="Arsene-Ploetze F."/>
            <person name="Gallien S."/>
            <person name="Calteau A."/>
            <person name="Vallenet D."/>
            <person name="Casiot C."/>
            <person name="Chane-Woon-Ming B."/>
            <person name="Giloteaux L."/>
            <person name="Barakat M."/>
            <person name="Bonnefoy V."/>
            <person name="Bruneel O."/>
            <person name="Chandler M."/>
            <person name="Cleiss J."/>
            <person name="Duran R."/>
            <person name="Elbaz-Poulichet F."/>
            <person name="Fonknechten N."/>
            <person name="Lauga B."/>
            <person name="Mornico D."/>
            <person name="Ortet P."/>
            <person name="Schaeffer C."/>
            <person name="Siguier P."/>
            <person name="Alexander Thil Smith A."/>
            <person name="Van Dorsselaer A."/>
            <person name="Weissenbach J."/>
            <person name="Medigue C."/>
            <person name="Le Paslier D."/>
        </authorList>
    </citation>
    <scope>NUCLEOTIDE SEQUENCE</scope>
</reference>
<name>E6PYP7_9ZZZZ</name>
<gene>
    <name evidence="1" type="ORF">CARN3_1038</name>
    <name evidence="2" type="ORF">CARN3_1087</name>
</gene>
<comment type="caution">
    <text evidence="1">The sequence shown here is derived from an EMBL/GenBank/DDBJ whole genome shotgun (WGS) entry which is preliminary data.</text>
</comment>
<evidence type="ECO:0000313" key="2">
    <source>
        <dbReference type="EMBL" id="CBI00099.1"/>
    </source>
</evidence>
<proteinExistence type="predicted"/>
<evidence type="ECO:0000313" key="1">
    <source>
        <dbReference type="EMBL" id="CBI00056.1"/>
    </source>
</evidence>
<sequence>MGGPAEQGNVFLRTMLVAAARKLAVRRYWMPRPRTPYPEVVRKAVRNEGSPSPSLVG</sequence>
<organism evidence="1">
    <name type="scientific">mine drainage metagenome</name>
    <dbReference type="NCBI Taxonomy" id="410659"/>
    <lineage>
        <taxon>unclassified sequences</taxon>
        <taxon>metagenomes</taxon>
        <taxon>ecological metagenomes</taxon>
    </lineage>
</organism>
<dbReference type="EMBL" id="CABN01000085">
    <property type="protein sequence ID" value="CBI00056.1"/>
    <property type="molecule type" value="Genomic_DNA"/>
</dbReference>